<evidence type="ECO:0000313" key="2">
    <source>
        <dbReference type="EMBL" id="CAF3814994.1"/>
    </source>
</evidence>
<sequence length="267" mass="31520">MANIYNLGRFLRRKKLNALIWVSYAPGHSRFNPIERMFSRLTDLLQDVIIDLDPPFKKTSQQLDLTLIELCKYWNNKSFCNYKIDCRPVFSVNGNVFDGHEKLKKLLMSKSQIQIEQNPNVQFCLQLYLHHCVRSTYYTSFIKCDDKCCVHCSRYLVRATKTISLLRAGGGYIPWPTMTFSNKHYDTFLQRTYSILSGEKNLYPDENLMTGPKVKCSKCKLPYVFLSKADEYRHNQWIHTPKQKLKRSSTQANKMLKRRRRSLSIEY</sequence>
<evidence type="ECO:0000313" key="1">
    <source>
        <dbReference type="EMBL" id="CAF1047170.1"/>
    </source>
</evidence>
<evidence type="ECO:0000313" key="3">
    <source>
        <dbReference type="Proteomes" id="UP000677228"/>
    </source>
</evidence>
<name>A0A8S2DST7_9BILA</name>
<reference evidence="1" key="1">
    <citation type="submission" date="2021-02" db="EMBL/GenBank/DDBJ databases">
        <authorList>
            <person name="Nowell W R."/>
        </authorList>
    </citation>
    <scope>NUCLEOTIDE SEQUENCE</scope>
</reference>
<accession>A0A8S2DST7</accession>
<comment type="caution">
    <text evidence="1">The sequence shown here is derived from an EMBL/GenBank/DDBJ whole genome shotgun (WGS) entry which is preliminary data.</text>
</comment>
<dbReference type="Proteomes" id="UP000677228">
    <property type="component" value="Unassembled WGS sequence"/>
</dbReference>
<dbReference type="AlphaFoldDB" id="A0A8S2DST7"/>
<dbReference type="Proteomes" id="UP000682733">
    <property type="component" value="Unassembled WGS sequence"/>
</dbReference>
<gene>
    <name evidence="1" type="ORF">OVA965_LOCUS16785</name>
    <name evidence="2" type="ORF">TMI583_LOCUS16795</name>
</gene>
<proteinExistence type="predicted"/>
<dbReference type="EMBL" id="CAJOBA010007880">
    <property type="protein sequence ID" value="CAF3814994.1"/>
    <property type="molecule type" value="Genomic_DNA"/>
</dbReference>
<organism evidence="1 3">
    <name type="scientific">Didymodactylos carnosus</name>
    <dbReference type="NCBI Taxonomy" id="1234261"/>
    <lineage>
        <taxon>Eukaryota</taxon>
        <taxon>Metazoa</taxon>
        <taxon>Spiralia</taxon>
        <taxon>Gnathifera</taxon>
        <taxon>Rotifera</taxon>
        <taxon>Eurotatoria</taxon>
        <taxon>Bdelloidea</taxon>
        <taxon>Philodinida</taxon>
        <taxon>Philodinidae</taxon>
        <taxon>Didymodactylos</taxon>
    </lineage>
</organism>
<dbReference type="EMBL" id="CAJNOK010007868">
    <property type="protein sequence ID" value="CAF1047170.1"/>
    <property type="molecule type" value="Genomic_DNA"/>
</dbReference>
<protein>
    <submittedName>
        <fullName evidence="1">Uncharacterized protein</fullName>
    </submittedName>
</protein>